<accession>D5ENE5</accession>
<dbReference type="InterPro" id="IPR004358">
    <property type="entry name" value="Sig_transdc_His_kin-like_C"/>
</dbReference>
<organism evidence="8 9">
    <name type="scientific">Coraliomargarita akajimensis (strain DSM 45221 / IAM 15411 / JCM 23193 / KCTC 12865 / 04OKA010-24)</name>
    <dbReference type="NCBI Taxonomy" id="583355"/>
    <lineage>
        <taxon>Bacteria</taxon>
        <taxon>Pseudomonadati</taxon>
        <taxon>Verrucomicrobiota</taxon>
        <taxon>Opitutia</taxon>
        <taxon>Puniceicoccales</taxon>
        <taxon>Coraliomargaritaceae</taxon>
        <taxon>Coraliomargarita</taxon>
    </lineage>
</organism>
<dbReference type="SUPFAM" id="SSF47384">
    <property type="entry name" value="Homodimeric domain of signal transducing histidine kinase"/>
    <property type="match status" value="1"/>
</dbReference>
<dbReference type="SMART" id="SM00448">
    <property type="entry name" value="REC"/>
    <property type="match status" value="1"/>
</dbReference>
<evidence type="ECO:0000256" key="5">
    <source>
        <dbReference type="PROSITE-ProRule" id="PRU00169"/>
    </source>
</evidence>
<dbReference type="PANTHER" id="PTHR45339:SF1">
    <property type="entry name" value="HYBRID SIGNAL TRANSDUCTION HISTIDINE KINASE J"/>
    <property type="match status" value="1"/>
</dbReference>
<dbReference type="Pfam" id="PF00072">
    <property type="entry name" value="Response_reg"/>
    <property type="match status" value="1"/>
</dbReference>
<dbReference type="SMART" id="SM00388">
    <property type="entry name" value="HisKA"/>
    <property type="match status" value="1"/>
</dbReference>
<dbReference type="SMART" id="SM00387">
    <property type="entry name" value="HATPase_c"/>
    <property type="match status" value="1"/>
</dbReference>
<dbReference type="SUPFAM" id="SSF52172">
    <property type="entry name" value="CheY-like"/>
    <property type="match status" value="1"/>
</dbReference>
<dbReference type="Proteomes" id="UP000000925">
    <property type="component" value="Chromosome"/>
</dbReference>
<dbReference type="InterPro" id="IPR005467">
    <property type="entry name" value="His_kinase_dom"/>
</dbReference>
<reference evidence="8 9" key="1">
    <citation type="journal article" date="2010" name="Stand. Genomic Sci.">
        <title>Complete genome sequence of Coraliomargarita akajimensis type strain (04OKA010-24).</title>
        <authorList>
            <person name="Mavromatis K."/>
            <person name="Abt B."/>
            <person name="Brambilla E."/>
            <person name="Lapidus A."/>
            <person name="Copeland A."/>
            <person name="Deshpande S."/>
            <person name="Nolan M."/>
            <person name="Lucas S."/>
            <person name="Tice H."/>
            <person name="Cheng J.F."/>
            <person name="Han C."/>
            <person name="Detter J.C."/>
            <person name="Woyke T."/>
            <person name="Goodwin L."/>
            <person name="Pitluck S."/>
            <person name="Held B."/>
            <person name="Brettin T."/>
            <person name="Tapia R."/>
            <person name="Ivanova N."/>
            <person name="Mikhailova N."/>
            <person name="Pati A."/>
            <person name="Liolios K."/>
            <person name="Chen A."/>
            <person name="Palaniappan K."/>
            <person name="Land M."/>
            <person name="Hauser L."/>
            <person name="Chang Y.J."/>
            <person name="Jeffries C.D."/>
            <person name="Rohde M."/>
            <person name="Goker M."/>
            <person name="Bristow J."/>
            <person name="Eisen J.A."/>
            <person name="Markowitz V."/>
            <person name="Hugenholtz P."/>
            <person name="Klenk H.P."/>
            <person name="Kyrpides N.C."/>
        </authorList>
    </citation>
    <scope>NUCLEOTIDE SEQUENCE [LARGE SCALE GENOMIC DNA]</scope>
    <source>
        <strain evidence="9">DSM 45221 / IAM 15411 / JCM 23193 / KCTC 12865</strain>
    </source>
</reference>
<comment type="catalytic activity">
    <reaction evidence="1">
        <text>ATP + protein L-histidine = ADP + protein N-phospho-L-histidine.</text>
        <dbReference type="EC" id="2.7.13.3"/>
    </reaction>
</comment>
<dbReference type="GO" id="GO:0000155">
    <property type="term" value="F:phosphorelay sensor kinase activity"/>
    <property type="evidence" value="ECO:0007669"/>
    <property type="project" value="InterPro"/>
</dbReference>
<keyword evidence="3 5" id="KW-0597">Phosphoprotein</keyword>
<evidence type="ECO:0000256" key="4">
    <source>
        <dbReference type="ARBA" id="ARBA00023012"/>
    </source>
</evidence>
<proteinExistence type="predicted"/>
<dbReference type="OrthoDB" id="9799273at2"/>
<dbReference type="Gene3D" id="3.30.565.10">
    <property type="entry name" value="Histidine kinase-like ATPase, C-terminal domain"/>
    <property type="match status" value="1"/>
</dbReference>
<dbReference type="eggNOG" id="COG2205">
    <property type="taxonomic scope" value="Bacteria"/>
</dbReference>
<dbReference type="SUPFAM" id="SSF55874">
    <property type="entry name" value="ATPase domain of HSP90 chaperone/DNA topoisomerase II/histidine kinase"/>
    <property type="match status" value="1"/>
</dbReference>
<dbReference type="HOGENOM" id="CLU_000445_114_72_0"/>
<dbReference type="Gene3D" id="3.40.50.2300">
    <property type="match status" value="1"/>
</dbReference>
<dbReference type="Pfam" id="PF00512">
    <property type="entry name" value="HisKA"/>
    <property type="match status" value="1"/>
</dbReference>
<dbReference type="EC" id="2.7.13.3" evidence="2"/>
<protein>
    <recommendedName>
        <fullName evidence="2">histidine kinase</fullName>
        <ecNumber evidence="2">2.7.13.3</ecNumber>
    </recommendedName>
</protein>
<evidence type="ECO:0000313" key="8">
    <source>
        <dbReference type="EMBL" id="ADE55421.1"/>
    </source>
</evidence>
<dbReference type="InterPro" id="IPR036890">
    <property type="entry name" value="HATPase_C_sf"/>
</dbReference>
<name>D5ENE5_CORAD</name>
<keyword evidence="8" id="KW-0808">Transferase</keyword>
<evidence type="ECO:0000259" key="6">
    <source>
        <dbReference type="PROSITE" id="PS50109"/>
    </source>
</evidence>
<dbReference type="PROSITE" id="PS50109">
    <property type="entry name" value="HIS_KIN"/>
    <property type="match status" value="1"/>
</dbReference>
<feature type="domain" description="Histidine kinase" evidence="6">
    <location>
        <begin position="158"/>
        <end position="379"/>
    </location>
</feature>
<feature type="domain" description="Response regulatory" evidence="7">
    <location>
        <begin position="18"/>
        <end position="131"/>
    </location>
</feature>
<evidence type="ECO:0000313" key="9">
    <source>
        <dbReference type="Proteomes" id="UP000000925"/>
    </source>
</evidence>
<keyword evidence="4" id="KW-0902">Two-component regulatory system</keyword>
<evidence type="ECO:0000256" key="1">
    <source>
        <dbReference type="ARBA" id="ARBA00000085"/>
    </source>
</evidence>
<dbReference type="Gene3D" id="1.10.287.130">
    <property type="match status" value="1"/>
</dbReference>
<dbReference type="Pfam" id="PF02518">
    <property type="entry name" value="HATPase_c"/>
    <property type="match status" value="1"/>
</dbReference>
<sequence>MSEEILMTTAKSQTPTKRLLVVDDEDGPRQSLHMIFCDDFDVTIATSGEEAIQFFKEQTFDVVITDIRMRGLSGIDVLREVKQIDKYTEVIVLTAYETLETARQAITLGASEYLKKPFDLDHIQRIVDRCYGNYLFNTQQDEVIRQDVNAAKSNFLEIVSHELNTPMNGILGFIELLEDTALDEEQRDYVETIRDCSKQYFENVQDIFTYAKLSMSDIEMSNTGFNPATMMIKLGSEVSPVHAQVQFRLEIPEDLPPFVSGPERELKILLKKLLENAVKFTSRGEVCLKVEFRMLDRERCQLDYTVLDTGPGIDPEYLKSGRLFDAFSQGDSSLKRSHGGLGIGLALCRVLSDRLQSDLRIESELGRGVNCRFSVPVKLENT</sequence>
<dbReference type="CDD" id="cd17536">
    <property type="entry name" value="REC_YesN-like"/>
    <property type="match status" value="1"/>
</dbReference>
<dbReference type="KEGG" id="caa:Caka_2405"/>
<keyword evidence="8" id="KW-0418">Kinase</keyword>
<dbReference type="AlphaFoldDB" id="D5ENE5"/>
<feature type="modified residue" description="4-aspartylphosphate" evidence="5">
    <location>
        <position position="66"/>
    </location>
</feature>
<evidence type="ECO:0000256" key="3">
    <source>
        <dbReference type="ARBA" id="ARBA00022553"/>
    </source>
</evidence>
<keyword evidence="9" id="KW-1185">Reference proteome</keyword>
<evidence type="ECO:0000259" key="7">
    <source>
        <dbReference type="PROSITE" id="PS50110"/>
    </source>
</evidence>
<dbReference type="EMBL" id="CP001998">
    <property type="protein sequence ID" value="ADE55421.1"/>
    <property type="molecule type" value="Genomic_DNA"/>
</dbReference>
<dbReference type="InterPro" id="IPR003594">
    <property type="entry name" value="HATPase_dom"/>
</dbReference>
<dbReference type="eggNOG" id="COG2204">
    <property type="taxonomic scope" value="Bacteria"/>
</dbReference>
<dbReference type="InterPro" id="IPR011006">
    <property type="entry name" value="CheY-like_superfamily"/>
</dbReference>
<gene>
    <name evidence="8" type="ordered locus">Caka_2405</name>
</gene>
<dbReference type="PROSITE" id="PS50110">
    <property type="entry name" value="RESPONSE_REGULATORY"/>
    <property type="match status" value="1"/>
</dbReference>
<dbReference type="RefSeq" id="WP_013044143.1">
    <property type="nucleotide sequence ID" value="NC_014008.1"/>
</dbReference>
<evidence type="ECO:0000256" key="2">
    <source>
        <dbReference type="ARBA" id="ARBA00012438"/>
    </source>
</evidence>
<dbReference type="PRINTS" id="PR00344">
    <property type="entry name" value="BCTRLSENSOR"/>
</dbReference>
<dbReference type="InterPro" id="IPR036097">
    <property type="entry name" value="HisK_dim/P_sf"/>
</dbReference>
<dbReference type="InterPro" id="IPR003661">
    <property type="entry name" value="HisK_dim/P_dom"/>
</dbReference>
<dbReference type="PANTHER" id="PTHR45339">
    <property type="entry name" value="HYBRID SIGNAL TRANSDUCTION HISTIDINE KINASE J"/>
    <property type="match status" value="1"/>
</dbReference>
<dbReference type="STRING" id="583355.Caka_2405"/>
<dbReference type="InterPro" id="IPR001789">
    <property type="entry name" value="Sig_transdc_resp-reg_receiver"/>
</dbReference>
<dbReference type="CDD" id="cd00082">
    <property type="entry name" value="HisKA"/>
    <property type="match status" value="1"/>
</dbReference>